<dbReference type="Proteomes" id="UP000199074">
    <property type="component" value="Unassembled WGS sequence"/>
</dbReference>
<keyword evidence="1" id="KW-0472">Membrane</keyword>
<dbReference type="RefSeq" id="WP_092421557.1">
    <property type="nucleotide sequence ID" value="NZ_FPCK01000001.1"/>
</dbReference>
<dbReference type="InterPro" id="IPR025058">
    <property type="entry name" value="DUF3995"/>
</dbReference>
<evidence type="ECO:0000313" key="2">
    <source>
        <dbReference type="EMBL" id="SFV30241.1"/>
    </source>
</evidence>
<keyword evidence="1" id="KW-0812">Transmembrane</keyword>
<keyword evidence="1" id="KW-1133">Transmembrane helix</keyword>
<organism evidence="2 3">
    <name type="scientific">Devosia crocina</name>
    <dbReference type="NCBI Taxonomy" id="429728"/>
    <lineage>
        <taxon>Bacteria</taxon>
        <taxon>Pseudomonadati</taxon>
        <taxon>Pseudomonadota</taxon>
        <taxon>Alphaproteobacteria</taxon>
        <taxon>Hyphomicrobiales</taxon>
        <taxon>Devosiaceae</taxon>
        <taxon>Devosia</taxon>
    </lineage>
</organism>
<gene>
    <name evidence="2" type="ORF">SAMN05216456_0956</name>
</gene>
<feature type="transmembrane region" description="Helical" evidence="1">
    <location>
        <begin position="81"/>
        <end position="102"/>
    </location>
</feature>
<evidence type="ECO:0008006" key="4">
    <source>
        <dbReference type="Google" id="ProtNLM"/>
    </source>
</evidence>
<dbReference type="STRING" id="429728.SAMN05216456_0956"/>
<proteinExistence type="predicted"/>
<protein>
    <recommendedName>
        <fullName evidence="4">DUF3995 domain-containing protein</fullName>
    </recommendedName>
</protein>
<dbReference type="EMBL" id="FPCK01000001">
    <property type="protein sequence ID" value="SFV30241.1"/>
    <property type="molecule type" value="Genomic_DNA"/>
</dbReference>
<keyword evidence="3" id="KW-1185">Reference proteome</keyword>
<feature type="transmembrane region" description="Helical" evidence="1">
    <location>
        <begin position="122"/>
        <end position="142"/>
    </location>
</feature>
<feature type="transmembrane region" description="Helical" evidence="1">
    <location>
        <begin position="54"/>
        <end position="74"/>
    </location>
</feature>
<evidence type="ECO:0000256" key="1">
    <source>
        <dbReference type="SAM" id="Phobius"/>
    </source>
</evidence>
<dbReference type="Pfam" id="PF13160">
    <property type="entry name" value="DUF3995"/>
    <property type="match status" value="1"/>
</dbReference>
<evidence type="ECO:0000313" key="3">
    <source>
        <dbReference type="Proteomes" id="UP000199074"/>
    </source>
</evidence>
<dbReference type="AlphaFoldDB" id="A0A1I7N6F7"/>
<name>A0A1I7N6F7_9HYPH</name>
<reference evidence="2 3" key="1">
    <citation type="submission" date="2016-10" db="EMBL/GenBank/DDBJ databases">
        <authorList>
            <person name="de Groot N.N."/>
        </authorList>
    </citation>
    <scope>NUCLEOTIDE SEQUENCE [LARGE SCALE GENOMIC DNA]</scope>
    <source>
        <strain evidence="2 3">IPL20</strain>
    </source>
</reference>
<sequence length="143" mass="15832">MNMFIASLMFIALFAVSLAHFLWSLGRTWPIRNEKLLAQTVVGFRDIERMPPRLASFAIALGSFAAGTYALALADHDSGGIWLNLGGLALAALFLARGILGFTPWWQQLTPEANFRLNDRRVYSPLCLALGLGFLALVFFRLT</sequence>
<accession>A0A1I7N6F7</accession>
<dbReference type="OrthoDB" id="344976at2"/>